<accession>A0A1T4S7A3</accession>
<dbReference type="STRING" id="115783.SAMN02745119_03299"/>
<dbReference type="AlphaFoldDB" id="A0A1T4S7A3"/>
<dbReference type="EMBL" id="FUWR01000032">
    <property type="protein sequence ID" value="SKA23946.1"/>
    <property type="molecule type" value="Genomic_DNA"/>
</dbReference>
<evidence type="ECO:0000313" key="2">
    <source>
        <dbReference type="EMBL" id="SKA23946.1"/>
    </source>
</evidence>
<evidence type="ECO:0000313" key="3">
    <source>
        <dbReference type="Proteomes" id="UP000190102"/>
    </source>
</evidence>
<evidence type="ECO:0000256" key="1">
    <source>
        <dbReference type="SAM" id="SignalP"/>
    </source>
</evidence>
<proteinExistence type="predicted"/>
<reference evidence="3" key="1">
    <citation type="submission" date="2017-02" db="EMBL/GenBank/DDBJ databases">
        <authorList>
            <person name="Varghese N."/>
            <person name="Submissions S."/>
        </authorList>
    </citation>
    <scope>NUCLEOTIDE SEQUENCE [LARGE SCALE GENOMIC DNA]</scope>
    <source>
        <strain evidence="3">ATCC BAA-34</strain>
    </source>
</reference>
<sequence length="152" mass="16889">MRRVVSISCMLLFTVVSAFSAGPDKAGFEHWCMTVNLPGYTYGGVKESDPGIYTSAWINTQQVIVGLQLHPLSSYPDFMQAVKFKMPVSFTYNGLPAVYTDALQVGQAAIKFEKSDMVLMITQIDQSGQTKPRTKEELSALLDQMKPEQILQ</sequence>
<keyword evidence="1" id="KW-0732">Signal</keyword>
<dbReference type="Proteomes" id="UP000190102">
    <property type="component" value="Unassembled WGS sequence"/>
</dbReference>
<organism evidence="2 3">
    <name type="scientific">Trichlorobacter thiogenes</name>
    <dbReference type="NCBI Taxonomy" id="115783"/>
    <lineage>
        <taxon>Bacteria</taxon>
        <taxon>Pseudomonadati</taxon>
        <taxon>Thermodesulfobacteriota</taxon>
        <taxon>Desulfuromonadia</taxon>
        <taxon>Geobacterales</taxon>
        <taxon>Geobacteraceae</taxon>
        <taxon>Trichlorobacter</taxon>
    </lineage>
</organism>
<gene>
    <name evidence="2" type="ORF">SAMN02745119_03299</name>
</gene>
<protein>
    <submittedName>
        <fullName evidence="2">Uncharacterized protein</fullName>
    </submittedName>
</protein>
<feature type="chain" id="PRO_5013092077" evidence="1">
    <location>
        <begin position="21"/>
        <end position="152"/>
    </location>
</feature>
<keyword evidence="3" id="KW-1185">Reference proteome</keyword>
<name>A0A1T4S7A3_9BACT</name>
<feature type="signal peptide" evidence="1">
    <location>
        <begin position="1"/>
        <end position="20"/>
    </location>
</feature>